<dbReference type="SMART" id="SM01087">
    <property type="entry name" value="COG6"/>
    <property type="match status" value="1"/>
</dbReference>
<keyword evidence="5 10" id="KW-0653">Protein transport</keyword>
<comment type="function">
    <text evidence="9">Acts as a component of the peripheral membrane COG complex that is involved in intra-Golgi protein trafficking. COG is located at the cis-Golgi, and regulates tethering of retrograde intra-Golgi vesicles and possibly a number of other membrane trafficking events.</text>
</comment>
<evidence type="ECO:0000313" key="14">
    <source>
        <dbReference type="EMBL" id="MDI1485107.1"/>
    </source>
</evidence>
<dbReference type="Pfam" id="PF06419">
    <property type="entry name" value="COG6_N"/>
    <property type="match status" value="1"/>
</dbReference>
<evidence type="ECO:0000256" key="4">
    <source>
        <dbReference type="ARBA" id="ARBA00022448"/>
    </source>
</evidence>
<dbReference type="EMBL" id="JAPUFD010000001">
    <property type="protein sequence ID" value="MDI1485107.1"/>
    <property type="molecule type" value="Genomic_DNA"/>
</dbReference>
<dbReference type="GO" id="GO:0015031">
    <property type="term" value="P:protein transport"/>
    <property type="evidence" value="ECO:0007669"/>
    <property type="project" value="UniProtKB-KW"/>
</dbReference>
<dbReference type="PANTHER" id="PTHR21506:SF0">
    <property type="entry name" value="CONSERVED OLIGOMERIC GOLGI COMPLEX SUBUNIT 6"/>
    <property type="match status" value="1"/>
</dbReference>
<keyword evidence="6 10" id="KW-0333">Golgi apparatus</keyword>
<feature type="compositionally biased region" description="Basic and acidic residues" evidence="11">
    <location>
        <begin position="684"/>
        <end position="698"/>
    </location>
</feature>
<evidence type="ECO:0000256" key="8">
    <source>
        <dbReference type="ARBA" id="ARBA00031348"/>
    </source>
</evidence>
<feature type="region of interest" description="Disordered" evidence="11">
    <location>
        <begin position="663"/>
        <end position="698"/>
    </location>
</feature>
<accession>A0AA43QG87</accession>
<feature type="domain" description="Conserved oligomeric complex COG6 N-terminal" evidence="12">
    <location>
        <begin position="53"/>
        <end position="164"/>
    </location>
</feature>
<dbReference type="GO" id="GO:0000139">
    <property type="term" value="C:Golgi membrane"/>
    <property type="evidence" value="ECO:0007669"/>
    <property type="project" value="UniProtKB-SubCell"/>
</dbReference>
<evidence type="ECO:0000256" key="1">
    <source>
        <dbReference type="ARBA" id="ARBA00004395"/>
    </source>
</evidence>
<dbReference type="AlphaFoldDB" id="A0AA43QG87"/>
<keyword evidence="7 10" id="KW-0472">Membrane</keyword>
<evidence type="ECO:0000313" key="15">
    <source>
        <dbReference type="Proteomes" id="UP001161017"/>
    </source>
</evidence>
<evidence type="ECO:0000256" key="6">
    <source>
        <dbReference type="ARBA" id="ARBA00023034"/>
    </source>
</evidence>
<comment type="similarity">
    <text evidence="2 10">Belongs to the COG6 family.</text>
</comment>
<evidence type="ECO:0000259" key="12">
    <source>
        <dbReference type="Pfam" id="PF06419"/>
    </source>
</evidence>
<name>A0AA43QG87_9LECA</name>
<gene>
    <name evidence="14" type="primary">COG6</name>
    <name evidence="14" type="ORF">OHK93_000242</name>
</gene>
<sequence>MSAYTADLPNALDDRSGSDVNALKTSAPSARITSVLSASYADSDVREALRTLDRQNIHNTPETRRRFRLDVQREVIQRNGMIIQDFGHVAEQLGRIGKTLQSLNESCEVMKRHVAAARVENSPVLDEASTLLGQKRELETKNQLLDAFRKHFIIDEADLVLLTSASSPVNDAFFAILKRVNQIHSDCRVLLGSENQRLGLELMEESSRHLNAAYQKLFRWTQHEFKGLNLESPQINSVIRRALRALAERPTLFQTCLDFFAESREHVLTDAFYTALTGSANPMGSNPATKPIEFFAHDPLRYVGDMLAWAHSATVSEIEALETLFVAEGAEFQRSFEAGHQAEPWSETGQEDFDGRKSLDQLVNRNLAGVARALRQRIEQVLQNQEDPVLLYKIANLISFYRSTFTRLLGASSSLSDTLTALSESALTHFRTIASEIASSLNSDLPLLAKDLQVPNFLNEALSTLSSLLKSYDSALTATASREDEFAPIVTQALDPFLSACETMAKDAPEPDRSIFLTNCFLTTKAVLDRYDFVEAKRSDLADRLAALMANLVAYQHAFFLHSSGLHPLLSSLVGGEGVSLASSSREKIIEVASHPAFQPPRLREASMALDDFLPSALMDAMDNLRALGSKDVVRTVTADGAERFCEDFEFVEGIMVRVDELRAEGDGVDGQKGEGEEGEEENEGMKESPDDGERLRDFFPRTSGEIRVLLS</sequence>
<dbReference type="InterPro" id="IPR010490">
    <property type="entry name" value="COG6"/>
</dbReference>
<evidence type="ECO:0000256" key="2">
    <source>
        <dbReference type="ARBA" id="ARBA00011023"/>
    </source>
</evidence>
<keyword evidence="4 10" id="KW-0813">Transport</keyword>
<evidence type="ECO:0000256" key="9">
    <source>
        <dbReference type="ARBA" id="ARBA00043873"/>
    </source>
</evidence>
<comment type="function">
    <text evidence="10">Acts as component of the peripheral membrane COG complex that is involved in intra-Golgi protein trafficking. COG is located at the cis-Golgi, and regulates tethering of retrograde intra-Golgi vesicles and possibly a number of other membrane trafficking events.</text>
</comment>
<organism evidence="14 15">
    <name type="scientific">Ramalina farinacea</name>
    <dbReference type="NCBI Taxonomy" id="258253"/>
    <lineage>
        <taxon>Eukaryota</taxon>
        <taxon>Fungi</taxon>
        <taxon>Dikarya</taxon>
        <taxon>Ascomycota</taxon>
        <taxon>Pezizomycotina</taxon>
        <taxon>Lecanoromycetes</taxon>
        <taxon>OSLEUM clade</taxon>
        <taxon>Lecanoromycetidae</taxon>
        <taxon>Lecanorales</taxon>
        <taxon>Lecanorineae</taxon>
        <taxon>Ramalinaceae</taxon>
        <taxon>Ramalina</taxon>
    </lineage>
</organism>
<feature type="compositionally biased region" description="Basic and acidic residues" evidence="11">
    <location>
        <begin position="663"/>
        <end position="676"/>
    </location>
</feature>
<evidence type="ECO:0000256" key="11">
    <source>
        <dbReference type="SAM" id="MobiDB-lite"/>
    </source>
</evidence>
<evidence type="ECO:0000256" key="10">
    <source>
        <dbReference type="RuleBase" id="RU365075"/>
    </source>
</evidence>
<dbReference type="PANTHER" id="PTHR21506">
    <property type="entry name" value="COMPONENT OF OLIGOMERIC GOLGI COMPLEX 6"/>
    <property type="match status" value="1"/>
</dbReference>
<dbReference type="GO" id="GO:0006891">
    <property type="term" value="P:intra-Golgi vesicle-mediated transport"/>
    <property type="evidence" value="ECO:0007669"/>
    <property type="project" value="UniProtKB-UniRule"/>
</dbReference>
<evidence type="ECO:0000256" key="5">
    <source>
        <dbReference type="ARBA" id="ARBA00022927"/>
    </source>
</evidence>
<reference evidence="14" key="1">
    <citation type="journal article" date="2023" name="Genome Biol. Evol.">
        <title>First Whole Genome Sequence and Flow Cytometry Genome Size Data for the Lichen-Forming Fungus Ramalina farinacea (Ascomycota).</title>
        <authorList>
            <person name="Llewellyn T."/>
            <person name="Mian S."/>
            <person name="Hill R."/>
            <person name="Leitch I.J."/>
            <person name="Gaya E."/>
        </authorList>
    </citation>
    <scope>NUCLEOTIDE SEQUENCE</scope>
    <source>
        <strain evidence="14">LIQ254RAFAR</strain>
    </source>
</reference>
<evidence type="ECO:0000256" key="3">
    <source>
        <dbReference type="ARBA" id="ARBA00020973"/>
    </source>
</evidence>
<dbReference type="Pfam" id="PF20653">
    <property type="entry name" value="COG6_C"/>
    <property type="match status" value="1"/>
</dbReference>
<keyword evidence="15" id="KW-1185">Reference proteome</keyword>
<dbReference type="InterPro" id="IPR048368">
    <property type="entry name" value="COG6_N"/>
</dbReference>
<evidence type="ECO:0000256" key="7">
    <source>
        <dbReference type="ARBA" id="ARBA00023136"/>
    </source>
</evidence>
<dbReference type="Proteomes" id="UP001161017">
    <property type="component" value="Unassembled WGS sequence"/>
</dbReference>
<comment type="caution">
    <text evidence="14">The sequence shown here is derived from an EMBL/GenBank/DDBJ whole genome shotgun (WGS) entry which is preliminary data.</text>
</comment>
<dbReference type="GO" id="GO:0017119">
    <property type="term" value="C:Golgi transport complex"/>
    <property type="evidence" value="ECO:0007669"/>
    <property type="project" value="UniProtKB-UniRule"/>
</dbReference>
<feature type="domain" description="Conserved Oligomeric Golgi complex subunit 6 C-terminal" evidence="13">
    <location>
        <begin position="196"/>
        <end position="711"/>
    </location>
</feature>
<comment type="subunit">
    <text evidence="10">Component of the conserved oligomeric Golgi complex.</text>
</comment>
<proteinExistence type="inferred from homology"/>
<dbReference type="InterPro" id="IPR048369">
    <property type="entry name" value="COG6_C"/>
</dbReference>
<evidence type="ECO:0000259" key="13">
    <source>
        <dbReference type="Pfam" id="PF20653"/>
    </source>
</evidence>
<comment type="subcellular location">
    <subcellularLocation>
        <location evidence="1 10">Golgi apparatus membrane</location>
        <topology evidence="1 10">Peripheral membrane protein</topology>
    </subcellularLocation>
</comment>
<protein>
    <recommendedName>
        <fullName evidence="3 10">Conserved oligomeric Golgi complex subunit 6</fullName>
        <shortName evidence="10">COG complex subunit 6</shortName>
    </recommendedName>
    <alternativeName>
        <fullName evidence="8 10">Component of oligomeric Golgi complex 6</fullName>
    </alternativeName>
</protein>